<sequence>MDTILECKGLTKKFGTKIALENINLNITGGQIGASTYLLAFEIIIAALLILASIILIVYASIAIGQLFNKHKILASFGAFIGLIILEEMLSTIIGMFPGVVYFTDIPNLTPDLLGMGSFISLANTYRIIITAIFCIVYFAITNFILSKRLNLE</sequence>
<evidence type="ECO:0000256" key="1">
    <source>
        <dbReference type="SAM" id="Phobius"/>
    </source>
</evidence>
<evidence type="ECO:0000313" key="2">
    <source>
        <dbReference type="EMBL" id="SMB87663.1"/>
    </source>
</evidence>
<evidence type="ECO:0000313" key="3">
    <source>
        <dbReference type="Proteomes" id="UP000192731"/>
    </source>
</evidence>
<dbReference type="AlphaFoldDB" id="A0A1W1V2V4"/>
<protein>
    <submittedName>
        <fullName evidence="2">Uncharacterized protein</fullName>
    </submittedName>
</protein>
<name>A0A1W1V2V4_DESTI</name>
<dbReference type="RefSeq" id="WP_084052719.1">
    <property type="nucleotide sequence ID" value="NZ_FWWT01000014.1"/>
</dbReference>
<feature type="transmembrane region" description="Helical" evidence="1">
    <location>
        <begin position="77"/>
        <end position="104"/>
    </location>
</feature>
<dbReference type="EMBL" id="FWWT01000014">
    <property type="protein sequence ID" value="SMB87663.1"/>
    <property type="molecule type" value="Genomic_DNA"/>
</dbReference>
<keyword evidence="1" id="KW-0812">Transmembrane</keyword>
<proteinExistence type="predicted"/>
<reference evidence="2 3" key="1">
    <citation type="submission" date="2017-04" db="EMBL/GenBank/DDBJ databases">
        <authorList>
            <person name="Afonso C.L."/>
            <person name="Miller P.J."/>
            <person name="Scott M.A."/>
            <person name="Spackman E."/>
            <person name="Goraichik I."/>
            <person name="Dimitrov K.M."/>
            <person name="Suarez D.L."/>
            <person name="Swayne D.E."/>
        </authorList>
    </citation>
    <scope>NUCLEOTIDE SEQUENCE [LARGE SCALE GENOMIC DNA]</scope>
    <source>
        <strain evidence="2 3">DSM 11270</strain>
    </source>
</reference>
<feature type="transmembrane region" description="Helical" evidence="1">
    <location>
        <begin position="124"/>
        <end position="146"/>
    </location>
</feature>
<keyword evidence="1" id="KW-0472">Membrane</keyword>
<dbReference type="Proteomes" id="UP000192731">
    <property type="component" value="Unassembled WGS sequence"/>
</dbReference>
<accession>A0A1W1V2V4</accession>
<organism evidence="2 3">
    <name type="scientific">Desulfonispora thiosulfatigenes DSM 11270</name>
    <dbReference type="NCBI Taxonomy" id="656914"/>
    <lineage>
        <taxon>Bacteria</taxon>
        <taxon>Bacillati</taxon>
        <taxon>Bacillota</taxon>
        <taxon>Clostridia</taxon>
        <taxon>Eubacteriales</taxon>
        <taxon>Peptococcaceae</taxon>
        <taxon>Desulfonispora</taxon>
    </lineage>
</organism>
<feature type="transmembrane region" description="Helical" evidence="1">
    <location>
        <begin position="43"/>
        <end position="65"/>
    </location>
</feature>
<keyword evidence="1" id="KW-1133">Transmembrane helix</keyword>
<gene>
    <name evidence="2" type="ORF">SAMN00017405_1736</name>
</gene>
<dbReference type="STRING" id="656914.SAMN00017405_1736"/>
<keyword evidence="3" id="KW-1185">Reference proteome</keyword>